<dbReference type="PRINTS" id="PR00081">
    <property type="entry name" value="GDHRDH"/>
</dbReference>
<dbReference type="Pfam" id="PF00106">
    <property type="entry name" value="adh_short"/>
    <property type="match status" value="1"/>
</dbReference>
<evidence type="ECO:0000313" key="1">
    <source>
        <dbReference type="EMBL" id="CAL5222232.1"/>
    </source>
</evidence>
<dbReference type="Proteomes" id="UP001497392">
    <property type="component" value="Unassembled WGS sequence"/>
</dbReference>
<gene>
    <name evidence="1" type="primary">g4565</name>
    <name evidence="1" type="ORF">VP750_LOCUS3891</name>
</gene>
<accession>A0ABP1FVV7</accession>
<organism evidence="1 2">
    <name type="scientific">Coccomyxa viridis</name>
    <dbReference type="NCBI Taxonomy" id="1274662"/>
    <lineage>
        <taxon>Eukaryota</taxon>
        <taxon>Viridiplantae</taxon>
        <taxon>Chlorophyta</taxon>
        <taxon>core chlorophytes</taxon>
        <taxon>Trebouxiophyceae</taxon>
        <taxon>Trebouxiophyceae incertae sedis</taxon>
        <taxon>Coccomyxaceae</taxon>
        <taxon>Coccomyxa</taxon>
    </lineage>
</organism>
<dbReference type="InterPro" id="IPR002347">
    <property type="entry name" value="SDR_fam"/>
</dbReference>
<keyword evidence="2" id="KW-1185">Reference proteome</keyword>
<evidence type="ECO:0000313" key="2">
    <source>
        <dbReference type="Proteomes" id="UP001497392"/>
    </source>
</evidence>
<name>A0ABP1FVV7_9CHLO</name>
<proteinExistence type="predicted"/>
<protein>
    <submittedName>
        <fullName evidence="1">G4565 protein</fullName>
    </submittedName>
</protein>
<dbReference type="PANTHER" id="PTHR24314">
    <property type="entry name" value="NON-SPECIFIC LIPID TRANSFER PROTEIN-RELATED"/>
    <property type="match status" value="1"/>
</dbReference>
<sequence length="326" mass="35175">MPIYGPRALLRQGTTFWKQKEAKVLLPRKRASSIKADAKGVVITGGNRGFGYAMSREFLKAGDAVVICGRQSDSIHAAVRALQADAPQCQVHGIRCDVSRPDDMAELGRFARKQLGTVHLWLNNAGSVTRKRMLADVDPSGISAAVGSNVMGSLLGSREAIRLMREQRAQPTPSYHIFNLGFTKWGASFSKSACTHKATKAALTQLTQSLSEELKEAGITSIGCHNLSPGMVLTDLLLEDASPVARRFFNALAEEPETVAAALVPQIRAVRGTNKSISFLSPLKAVAGVALGVPQILNGGRLFDKEGQRVKEPGVRYQENGVRLPY</sequence>
<dbReference type="SUPFAM" id="SSF51735">
    <property type="entry name" value="NAD(P)-binding Rossmann-fold domains"/>
    <property type="match status" value="1"/>
</dbReference>
<dbReference type="Gene3D" id="3.40.50.720">
    <property type="entry name" value="NAD(P)-binding Rossmann-like Domain"/>
    <property type="match status" value="1"/>
</dbReference>
<dbReference type="InterPro" id="IPR052625">
    <property type="entry name" value="Chl_b_Red"/>
</dbReference>
<dbReference type="InterPro" id="IPR036291">
    <property type="entry name" value="NAD(P)-bd_dom_sf"/>
</dbReference>
<dbReference type="CDD" id="cd05233">
    <property type="entry name" value="SDR_c"/>
    <property type="match status" value="1"/>
</dbReference>
<dbReference type="EMBL" id="CAXHTA020000006">
    <property type="protein sequence ID" value="CAL5222232.1"/>
    <property type="molecule type" value="Genomic_DNA"/>
</dbReference>
<dbReference type="PANTHER" id="PTHR24314:SF26">
    <property type="match status" value="1"/>
</dbReference>
<comment type="caution">
    <text evidence="1">The sequence shown here is derived from an EMBL/GenBank/DDBJ whole genome shotgun (WGS) entry which is preliminary data.</text>
</comment>
<reference evidence="1 2" key="1">
    <citation type="submission" date="2024-06" db="EMBL/GenBank/DDBJ databases">
        <authorList>
            <person name="Kraege A."/>
            <person name="Thomma B."/>
        </authorList>
    </citation>
    <scope>NUCLEOTIDE SEQUENCE [LARGE SCALE GENOMIC DNA]</scope>
</reference>